<comment type="caution">
    <text evidence="6">The sequence shown here is derived from an EMBL/GenBank/DDBJ whole genome shotgun (WGS) entry which is preliminary data.</text>
</comment>
<sequence>MDSEAPAKRPRNAANTRAAILAAAKALLAERGFAGWGVNAIARAAGYDKQLIYRYFGGMDGLAEAIAEDVSAWMQTALVRPDHSAPPASYAEMMARVAVALLDALRSDPLAQKILAWELSAPSKLATAFSEARGKALSGWIARERGTLQRPAGIDAPMLNALLIAAIQQLVLSGAASGRFLGLDLRDDAGWDRVRSGVAGLTRAMYR</sequence>
<dbReference type="PRINTS" id="PR00455">
    <property type="entry name" value="HTHTETR"/>
</dbReference>
<dbReference type="GO" id="GO:0000976">
    <property type="term" value="F:transcription cis-regulatory region binding"/>
    <property type="evidence" value="ECO:0007669"/>
    <property type="project" value="TreeGrafter"/>
</dbReference>
<keyword evidence="3" id="KW-0804">Transcription</keyword>
<organism evidence="6 7">
    <name type="scientific">Sphingomonas pokkalii</name>
    <dbReference type="NCBI Taxonomy" id="2175090"/>
    <lineage>
        <taxon>Bacteria</taxon>
        <taxon>Pseudomonadati</taxon>
        <taxon>Pseudomonadota</taxon>
        <taxon>Alphaproteobacteria</taxon>
        <taxon>Sphingomonadales</taxon>
        <taxon>Sphingomonadaceae</taxon>
        <taxon>Sphingomonas</taxon>
    </lineage>
</organism>
<evidence type="ECO:0000313" key="7">
    <source>
        <dbReference type="Proteomes" id="UP000245890"/>
    </source>
</evidence>
<evidence type="ECO:0000256" key="2">
    <source>
        <dbReference type="ARBA" id="ARBA00023125"/>
    </source>
</evidence>
<dbReference type="SUPFAM" id="SSF46689">
    <property type="entry name" value="Homeodomain-like"/>
    <property type="match status" value="1"/>
</dbReference>
<dbReference type="GO" id="GO:0003700">
    <property type="term" value="F:DNA-binding transcription factor activity"/>
    <property type="evidence" value="ECO:0007669"/>
    <property type="project" value="TreeGrafter"/>
</dbReference>
<evidence type="ECO:0000256" key="1">
    <source>
        <dbReference type="ARBA" id="ARBA00023015"/>
    </source>
</evidence>
<proteinExistence type="predicted"/>
<dbReference type="OrthoDB" id="9796019at2"/>
<protein>
    <submittedName>
        <fullName evidence="6">TetR family transcriptional regulator</fullName>
    </submittedName>
</protein>
<keyword evidence="1" id="KW-0805">Transcription regulation</keyword>
<dbReference type="Gene3D" id="1.10.357.10">
    <property type="entry name" value="Tetracycline Repressor, domain 2"/>
    <property type="match status" value="1"/>
</dbReference>
<gene>
    <name evidence="6" type="ORF">DD559_13650</name>
</gene>
<dbReference type="PANTHER" id="PTHR30055:SF234">
    <property type="entry name" value="HTH-TYPE TRANSCRIPTIONAL REGULATOR BETI"/>
    <property type="match status" value="1"/>
</dbReference>
<evidence type="ECO:0000313" key="6">
    <source>
        <dbReference type="EMBL" id="PVX30248.1"/>
    </source>
</evidence>
<evidence type="ECO:0000259" key="5">
    <source>
        <dbReference type="PROSITE" id="PS50977"/>
    </source>
</evidence>
<accession>A0A2U0SFV5</accession>
<dbReference type="PANTHER" id="PTHR30055">
    <property type="entry name" value="HTH-TYPE TRANSCRIPTIONAL REGULATOR RUTR"/>
    <property type="match status" value="1"/>
</dbReference>
<keyword evidence="2 4" id="KW-0238">DNA-binding</keyword>
<dbReference type="InterPro" id="IPR050109">
    <property type="entry name" value="HTH-type_TetR-like_transc_reg"/>
</dbReference>
<name>A0A2U0SFV5_9SPHN</name>
<dbReference type="EMBL" id="QENQ01000001">
    <property type="protein sequence ID" value="PVX30248.1"/>
    <property type="molecule type" value="Genomic_DNA"/>
</dbReference>
<dbReference type="AlphaFoldDB" id="A0A2U0SFV5"/>
<reference evidence="6 7" key="1">
    <citation type="submission" date="2018-05" db="EMBL/GenBank/DDBJ databases">
        <title>Description of Sphingomonas pokkalii sp nov, isolated from the rhizosphere of saline tolerant pokkali rice and its draft genome analysis.</title>
        <authorList>
            <person name="Menon R."/>
            <person name="Kumari S."/>
            <person name="Rameshkumar N."/>
        </authorList>
    </citation>
    <scope>NUCLEOTIDE SEQUENCE [LARGE SCALE GENOMIC DNA]</scope>
    <source>
        <strain evidence="6 7">L3B27</strain>
    </source>
</reference>
<dbReference type="RefSeq" id="WP_116469661.1">
    <property type="nucleotide sequence ID" value="NZ_QENQ01000001.1"/>
</dbReference>
<dbReference type="InterPro" id="IPR009057">
    <property type="entry name" value="Homeodomain-like_sf"/>
</dbReference>
<feature type="DNA-binding region" description="H-T-H motif" evidence="4">
    <location>
        <begin position="37"/>
        <end position="56"/>
    </location>
</feature>
<evidence type="ECO:0000256" key="3">
    <source>
        <dbReference type="ARBA" id="ARBA00023163"/>
    </source>
</evidence>
<dbReference type="InterPro" id="IPR001647">
    <property type="entry name" value="HTH_TetR"/>
</dbReference>
<dbReference type="PROSITE" id="PS50977">
    <property type="entry name" value="HTH_TETR_2"/>
    <property type="match status" value="1"/>
</dbReference>
<dbReference type="Pfam" id="PF00440">
    <property type="entry name" value="TetR_N"/>
    <property type="match status" value="1"/>
</dbReference>
<dbReference type="Proteomes" id="UP000245890">
    <property type="component" value="Unassembled WGS sequence"/>
</dbReference>
<evidence type="ECO:0000256" key="4">
    <source>
        <dbReference type="PROSITE-ProRule" id="PRU00335"/>
    </source>
</evidence>
<feature type="domain" description="HTH tetR-type" evidence="5">
    <location>
        <begin position="14"/>
        <end position="74"/>
    </location>
</feature>
<keyword evidence="7" id="KW-1185">Reference proteome</keyword>
<dbReference type="SUPFAM" id="SSF48498">
    <property type="entry name" value="Tetracyclin repressor-like, C-terminal domain"/>
    <property type="match status" value="1"/>
</dbReference>
<dbReference type="InterPro" id="IPR036271">
    <property type="entry name" value="Tet_transcr_reg_TetR-rel_C_sf"/>
</dbReference>